<keyword evidence="2" id="KW-1185">Reference proteome</keyword>
<evidence type="ECO:0000313" key="2">
    <source>
        <dbReference type="Proteomes" id="UP000724584"/>
    </source>
</evidence>
<dbReference type="EMBL" id="JAGIZQ010000005">
    <property type="protein sequence ID" value="KAH6628097.1"/>
    <property type="molecule type" value="Genomic_DNA"/>
</dbReference>
<comment type="caution">
    <text evidence="1">The sequence shown here is derived from an EMBL/GenBank/DDBJ whole genome shotgun (WGS) entry which is preliminary data.</text>
</comment>
<proteinExistence type="predicted"/>
<protein>
    <submittedName>
        <fullName evidence="1">Uncharacterized protein</fullName>
    </submittedName>
</protein>
<dbReference type="Proteomes" id="UP000724584">
    <property type="component" value="Unassembled WGS sequence"/>
</dbReference>
<reference evidence="1 2" key="1">
    <citation type="journal article" date="2021" name="Nat. Commun.">
        <title>Genetic determinants of endophytism in the Arabidopsis root mycobiome.</title>
        <authorList>
            <person name="Mesny F."/>
            <person name="Miyauchi S."/>
            <person name="Thiergart T."/>
            <person name="Pickel B."/>
            <person name="Atanasova L."/>
            <person name="Karlsson M."/>
            <person name="Huettel B."/>
            <person name="Barry K.W."/>
            <person name="Haridas S."/>
            <person name="Chen C."/>
            <person name="Bauer D."/>
            <person name="Andreopoulos W."/>
            <person name="Pangilinan J."/>
            <person name="LaButti K."/>
            <person name="Riley R."/>
            <person name="Lipzen A."/>
            <person name="Clum A."/>
            <person name="Drula E."/>
            <person name="Henrissat B."/>
            <person name="Kohler A."/>
            <person name="Grigoriev I.V."/>
            <person name="Martin F.M."/>
            <person name="Hacquard S."/>
        </authorList>
    </citation>
    <scope>NUCLEOTIDE SEQUENCE [LARGE SCALE GENOMIC DNA]</scope>
    <source>
        <strain evidence="1 2">MPI-SDFR-AT-0079</strain>
    </source>
</reference>
<evidence type="ECO:0000313" key="1">
    <source>
        <dbReference type="EMBL" id="KAH6628097.1"/>
    </source>
</evidence>
<organism evidence="1 2">
    <name type="scientific">Chaetomium tenue</name>
    <dbReference type="NCBI Taxonomy" id="1854479"/>
    <lineage>
        <taxon>Eukaryota</taxon>
        <taxon>Fungi</taxon>
        <taxon>Dikarya</taxon>
        <taxon>Ascomycota</taxon>
        <taxon>Pezizomycotina</taxon>
        <taxon>Sordariomycetes</taxon>
        <taxon>Sordariomycetidae</taxon>
        <taxon>Sordariales</taxon>
        <taxon>Chaetomiaceae</taxon>
        <taxon>Chaetomium</taxon>
    </lineage>
</organism>
<name>A0ACB7P675_9PEZI</name>
<sequence length="274" mass="31258">MALPNERRSSESPGEESAPFIPGTDDASNLEKESLLLPSRQGQPWRRLRYLSFHAVLILLYTVVFVVFTVRKRGCGAPLLQDLSLYSPVEQVIQYETRPVDGLAEGSVYAGYPRAESETAWKSLMDGTNIKLYHDEMDKLNETSLKMRDGSGSLAVLGVYHELHCVKRLRKWFYREYYYPNQTELEFNERMTHAEHCLEFLRQASMCHGDTTVTSFKWLHDAQGHAIEPTTKEGALHRCVKWDSIQTWARSRRVDLFDPHLLAPEHAGGGSGGR</sequence>
<accession>A0ACB7P675</accession>
<gene>
    <name evidence="1" type="ORF">F5144DRAFT_296472</name>
</gene>